<organism evidence="1 2">
    <name type="scientific">Thioalkalivibrio paradoxus ARh 1</name>
    <dbReference type="NCBI Taxonomy" id="713585"/>
    <lineage>
        <taxon>Bacteria</taxon>
        <taxon>Pseudomonadati</taxon>
        <taxon>Pseudomonadota</taxon>
        <taxon>Gammaproteobacteria</taxon>
        <taxon>Chromatiales</taxon>
        <taxon>Ectothiorhodospiraceae</taxon>
        <taxon>Thioalkalivibrio</taxon>
    </lineage>
</organism>
<sequence length="127" mass="14510">MGFGAHLKYADKRLLQFAFVLSRNVVKKVEHRIEGVEDSGDSPCGTFAYNIKNSKQVRCDTSLSFYLWFLVVFEIIKDAMKQMKIGLERLVGIGRLKGSNEFSFKTDRVDVSAKPVEIICHYQGFDH</sequence>
<dbReference type="KEGG" id="tti:THITH_09805"/>
<accession>W0DT06</accession>
<protein>
    <submittedName>
        <fullName evidence="1">Uncharacterized protein</fullName>
    </submittedName>
</protein>
<dbReference type="HOGENOM" id="CLU_1969532_0_0_6"/>
<reference evidence="1 2" key="1">
    <citation type="submission" date="2013-12" db="EMBL/GenBank/DDBJ databases">
        <authorList>
            <consortium name="DOE Joint Genome Institute"/>
            <person name="Muyzer G."/>
            <person name="Huntemann M."/>
            <person name="Han J."/>
            <person name="Chen A."/>
            <person name="Kyrpides N."/>
            <person name="Mavromatis K."/>
            <person name="Markowitz V."/>
            <person name="Palaniappan K."/>
            <person name="Ivanova N."/>
            <person name="Schaumberg A."/>
            <person name="Pati A."/>
            <person name="Liolios K."/>
            <person name="Nordberg H.P."/>
            <person name="Cantor M.N."/>
            <person name="Hua S.X."/>
            <person name="Woyke T."/>
        </authorList>
    </citation>
    <scope>NUCLEOTIDE SEQUENCE [LARGE SCALE GENOMIC DNA]</scope>
    <source>
        <strain evidence="1 2">ARh 1</strain>
    </source>
</reference>
<evidence type="ECO:0000313" key="2">
    <source>
        <dbReference type="Proteomes" id="UP000005289"/>
    </source>
</evidence>
<proteinExistence type="predicted"/>
<gene>
    <name evidence="1" type="ORF">THITH_09805</name>
</gene>
<name>W0DT06_9GAMM</name>
<dbReference type="AlphaFoldDB" id="W0DT06"/>
<dbReference type="Proteomes" id="UP000005289">
    <property type="component" value="Chromosome"/>
</dbReference>
<dbReference type="EMBL" id="CP007029">
    <property type="protein sequence ID" value="AHF00114.1"/>
    <property type="molecule type" value="Genomic_DNA"/>
</dbReference>
<evidence type="ECO:0000313" key="1">
    <source>
        <dbReference type="EMBL" id="AHF00114.1"/>
    </source>
</evidence>
<keyword evidence="2" id="KW-1185">Reference proteome</keyword>